<evidence type="ECO:0000256" key="5">
    <source>
        <dbReference type="ARBA" id="ARBA00022705"/>
    </source>
</evidence>
<evidence type="ECO:0000256" key="2">
    <source>
        <dbReference type="ARBA" id="ARBA00005755"/>
    </source>
</evidence>
<dbReference type="GO" id="GO:0003682">
    <property type="term" value="F:chromatin binding"/>
    <property type="evidence" value="ECO:0007669"/>
    <property type="project" value="TreeGrafter"/>
</dbReference>
<keyword evidence="11" id="KW-0539">Nucleus</keyword>
<feature type="compositionally biased region" description="Low complexity" evidence="15">
    <location>
        <begin position="69"/>
        <end position="81"/>
    </location>
</feature>
<evidence type="ECO:0000313" key="19">
    <source>
        <dbReference type="Proteomes" id="UP001430356"/>
    </source>
</evidence>
<keyword evidence="10 14" id="KW-0238">DNA-binding</keyword>
<dbReference type="InterPro" id="IPR042087">
    <property type="entry name" value="DNA_pol_B_thumb"/>
</dbReference>
<evidence type="ECO:0000313" key="18">
    <source>
        <dbReference type="EMBL" id="KAK7194983.1"/>
    </source>
</evidence>
<dbReference type="PRINTS" id="PR00106">
    <property type="entry name" value="DNAPOLB"/>
</dbReference>
<dbReference type="GO" id="GO:0008270">
    <property type="term" value="F:zinc ion binding"/>
    <property type="evidence" value="ECO:0007669"/>
    <property type="project" value="UniProtKB-KW"/>
</dbReference>
<dbReference type="Gene3D" id="3.90.1600.10">
    <property type="entry name" value="Palm domain of DNA polymerase"/>
    <property type="match status" value="1"/>
</dbReference>
<dbReference type="InterPro" id="IPR006134">
    <property type="entry name" value="DNA-dir_DNA_pol_B_multi_dom"/>
</dbReference>
<evidence type="ECO:0000259" key="17">
    <source>
        <dbReference type="Pfam" id="PF03104"/>
    </source>
</evidence>
<dbReference type="InterPro" id="IPR043502">
    <property type="entry name" value="DNA/RNA_pol_sf"/>
</dbReference>
<evidence type="ECO:0000256" key="10">
    <source>
        <dbReference type="ARBA" id="ARBA00023125"/>
    </source>
</evidence>
<dbReference type="GO" id="GO:0003887">
    <property type="term" value="F:DNA-directed DNA polymerase activity"/>
    <property type="evidence" value="ECO:0007669"/>
    <property type="project" value="UniProtKB-KW"/>
</dbReference>
<protein>
    <recommendedName>
        <fullName evidence="14">DNA polymerase</fullName>
        <ecNumber evidence="14">2.7.7.7</ecNumber>
    </recommendedName>
</protein>
<dbReference type="Gene3D" id="1.10.132.60">
    <property type="entry name" value="DNA polymerase family B, C-terminal domain"/>
    <property type="match status" value="1"/>
</dbReference>
<dbReference type="Pfam" id="PF00136">
    <property type="entry name" value="DNA_pol_B"/>
    <property type="match status" value="1"/>
</dbReference>
<comment type="subcellular location">
    <subcellularLocation>
        <location evidence="1">Nucleus</location>
    </subcellularLocation>
</comment>
<dbReference type="GO" id="GO:0000166">
    <property type="term" value="F:nucleotide binding"/>
    <property type="evidence" value="ECO:0007669"/>
    <property type="project" value="InterPro"/>
</dbReference>
<dbReference type="InterPro" id="IPR006133">
    <property type="entry name" value="DNA-dir_DNA_pol_B_exonuc"/>
</dbReference>
<dbReference type="GO" id="GO:0006272">
    <property type="term" value="P:leading strand elongation"/>
    <property type="evidence" value="ECO:0007669"/>
    <property type="project" value="TreeGrafter"/>
</dbReference>
<evidence type="ECO:0000256" key="1">
    <source>
        <dbReference type="ARBA" id="ARBA00004123"/>
    </source>
</evidence>
<keyword evidence="6" id="KW-0479">Metal-binding</keyword>
<evidence type="ECO:0000256" key="13">
    <source>
        <dbReference type="ARBA" id="ARBA00054627"/>
    </source>
</evidence>
<dbReference type="Gene3D" id="3.30.420.10">
    <property type="entry name" value="Ribonuclease H-like superfamily/Ribonuclease H"/>
    <property type="match status" value="1"/>
</dbReference>
<sequence length="1354" mass="151372">MSSGDGGASRRSSRTPNAPNFSESQEDQWRSLREEVFQSDEDEDVPECGDLALPQLPSAKKAARKLRKAPPAAKPAQKSKQQTLAQAMCDIDMERLLKRYRIDEEVDVAEDIDVSHLLQPQGFSDDSDGDGEEATLTADEFLARLAKAEATPPATAAKAKRESDAKMTVVALEDESFQFEKDRSVKPARSKAIPAATTTTTEGGGYRSEEKPKQAIELAAKLAPQPDAAPPTPSAASMSTAVCKSEDVADGLFYWFDAREQPHTLSVDPGSLFLFGKLAVEKDGHTAYQSCCVRVRNMYRCIFLLPKADSSQQDVVREINDICRNQGIEQRRIKFVERYYAFEEPGVPREKTVWAKLRYPGRYPPLNAKGPFRHIQLIMGASSSLLELFLIKRKLKGPSFLRATGLTASTSRISHCALEFSVESPKSLRVEETKLAVPPFTLASIQLHAQLDSKGAANEILIASLAVYKDVNIESRLRHIPDTILTGIRPAAVDAPLPIDLEKYCSAKGLPGVRRFTNERALLEWLAQQLGEVDADMMIGHNFLGFTLDTLLRRYQELNISTWSTIGRLDLKRLPRFQGTAPSVNQEKETCVGRLVVDSYSLSREHYKTVNYKLLSLAEQMQLQGITKGSNNFEPGTSVLTPAMLLASRDIYDVLLQVCNCAVLSTAVVSHLDVIRLTKRLTAIAGNLWSRTLFGARSERIEYLLLHTFHDLKFITPDRYVQDFKRGRDDDNDEEDGKRKAKYQGGMVLDPKCGLYSDYILLLDFNSLYPSLIQEFNICFTTVDRGDRREIEVPPPENLICASCAAAGLSAPCLHKCVLPKVIKSLVDSRREVKRLMKSERDTGALALLEIRQKALKLTANSMYGCLGFEYSRFHAQPLAELVTRQGRQALQSTVDLIPQLNPSLRVIYGDTDSVMIQTGIKSDIKAVRDLGLDLKAKINKRYQSLEIDIDGVFRAILLLKKKKYAALAVTDWQDEGRTYKKEVKGLDMVRRDWCPLSKRVSDSVLSRVLNAEGSEDILDYVMNYMRDVAVQVRDGRYTLDDFVISKSLTKEPEAYRGTSFPHATVALRMKQRKELVRVGDLIPYVVCAGERLSDKAFHVEEVRQNSQLRIDAEWYLSAQVYPPVMRLCEHIQGFSNVQLSEAMGIACHAAAAAAKPETEGADTMNDFSHSSLFQSRSLEECFPSALPLQVACTHCRLMTPINPHTRVLEVLADPGRQQDRFDLHVCVSCRRPLPVDYVANCFTQTCHSIIRQFYQCGGGAAAVKAVRTQFTYYRALLDVPHAPGCPSWVKDAHYYQARRCLGIDRRLYTLAEAADPAVREVADPVDPLHAAAETIYKRIDHLFVNLDSLFAGL</sequence>
<dbReference type="GO" id="GO:0005658">
    <property type="term" value="C:alpha DNA polymerase:primase complex"/>
    <property type="evidence" value="ECO:0007669"/>
    <property type="project" value="TreeGrafter"/>
</dbReference>
<dbReference type="Gene3D" id="2.40.50.730">
    <property type="match status" value="1"/>
</dbReference>
<dbReference type="EMBL" id="JAECZO010000045">
    <property type="protein sequence ID" value="KAK7194983.1"/>
    <property type="molecule type" value="Genomic_DNA"/>
</dbReference>
<dbReference type="CDD" id="cd05776">
    <property type="entry name" value="DNA_polB_alpha_exo"/>
    <property type="match status" value="1"/>
</dbReference>
<comment type="similarity">
    <text evidence="2 14">Belongs to the DNA polymerase type-B family.</text>
</comment>
<evidence type="ECO:0000256" key="8">
    <source>
        <dbReference type="ARBA" id="ARBA00022833"/>
    </source>
</evidence>
<keyword evidence="9 14" id="KW-0239">DNA-directed DNA polymerase</keyword>
<dbReference type="GO" id="GO:1902975">
    <property type="term" value="P:mitotic DNA replication initiation"/>
    <property type="evidence" value="ECO:0007669"/>
    <property type="project" value="InterPro"/>
</dbReference>
<dbReference type="Proteomes" id="UP001430356">
    <property type="component" value="Unassembled WGS sequence"/>
</dbReference>
<dbReference type="GO" id="GO:0006273">
    <property type="term" value="P:lagging strand elongation"/>
    <property type="evidence" value="ECO:0007669"/>
    <property type="project" value="TreeGrafter"/>
</dbReference>
<keyword evidence="4 14" id="KW-0548">Nucleotidyltransferase</keyword>
<evidence type="ECO:0000256" key="12">
    <source>
        <dbReference type="ARBA" id="ARBA00049244"/>
    </source>
</evidence>
<dbReference type="FunFam" id="3.30.70.2820:FF:000005">
    <property type="entry name" value="DNA polymerase"/>
    <property type="match status" value="1"/>
</dbReference>
<dbReference type="InterPro" id="IPR036397">
    <property type="entry name" value="RNaseH_sf"/>
</dbReference>
<evidence type="ECO:0000256" key="9">
    <source>
        <dbReference type="ARBA" id="ARBA00022932"/>
    </source>
</evidence>
<evidence type="ECO:0000256" key="6">
    <source>
        <dbReference type="ARBA" id="ARBA00022723"/>
    </source>
</evidence>
<keyword evidence="5 14" id="KW-0235">DNA replication</keyword>
<dbReference type="FunFam" id="3.30.420.10:FF:000187">
    <property type="entry name" value="DNA polymerase"/>
    <property type="match status" value="1"/>
</dbReference>
<dbReference type="Gene3D" id="6.10.10.100">
    <property type="match status" value="1"/>
</dbReference>
<evidence type="ECO:0000259" key="16">
    <source>
        <dbReference type="Pfam" id="PF00136"/>
    </source>
</evidence>
<keyword evidence="8" id="KW-0862">Zinc</keyword>
<keyword evidence="19" id="KW-1185">Reference proteome</keyword>
<dbReference type="InterPro" id="IPR012337">
    <property type="entry name" value="RNaseH-like_sf"/>
</dbReference>
<dbReference type="InterPro" id="IPR045846">
    <property type="entry name" value="POLBc_alpha"/>
</dbReference>
<dbReference type="InterPro" id="IPR023211">
    <property type="entry name" value="DNA_pol_palm_dom_sf"/>
</dbReference>
<keyword evidence="3 14" id="KW-0808">Transferase</keyword>
<evidence type="ECO:0000256" key="7">
    <source>
        <dbReference type="ARBA" id="ARBA00022771"/>
    </source>
</evidence>
<dbReference type="FunFam" id="1.10.132.60:FF:000004">
    <property type="entry name" value="DNA polymerase"/>
    <property type="match status" value="1"/>
</dbReference>
<evidence type="ECO:0000256" key="4">
    <source>
        <dbReference type="ARBA" id="ARBA00022695"/>
    </source>
</evidence>
<evidence type="ECO:0000256" key="11">
    <source>
        <dbReference type="ARBA" id="ARBA00023242"/>
    </source>
</evidence>
<evidence type="ECO:0000256" key="3">
    <source>
        <dbReference type="ARBA" id="ARBA00022679"/>
    </source>
</evidence>
<proteinExistence type="inferred from homology"/>
<dbReference type="PROSITE" id="PS00116">
    <property type="entry name" value="DNA_POLYMERASE_B"/>
    <property type="match status" value="1"/>
</dbReference>
<gene>
    <name evidence="18" type="ORF">NESM_000420900</name>
</gene>
<keyword evidence="7" id="KW-0863">Zinc-finger</keyword>
<dbReference type="SUPFAM" id="SSF56672">
    <property type="entry name" value="DNA/RNA polymerases"/>
    <property type="match status" value="1"/>
</dbReference>
<accession>A0AAW0ELC8</accession>
<dbReference type="GO" id="GO:0003697">
    <property type="term" value="F:single-stranded DNA binding"/>
    <property type="evidence" value="ECO:0007669"/>
    <property type="project" value="TreeGrafter"/>
</dbReference>
<comment type="function">
    <text evidence="13">Polymerase alpha in a complex with DNA primase is a replicative polymerase.</text>
</comment>
<feature type="domain" description="DNA-directed DNA polymerase family B exonuclease" evidence="17">
    <location>
        <begin position="381"/>
        <end position="616"/>
    </location>
</feature>
<comment type="catalytic activity">
    <reaction evidence="12 14">
        <text>DNA(n) + a 2'-deoxyribonucleoside 5'-triphosphate = DNA(n+1) + diphosphate</text>
        <dbReference type="Rhea" id="RHEA:22508"/>
        <dbReference type="Rhea" id="RHEA-COMP:17339"/>
        <dbReference type="Rhea" id="RHEA-COMP:17340"/>
        <dbReference type="ChEBI" id="CHEBI:33019"/>
        <dbReference type="ChEBI" id="CHEBI:61560"/>
        <dbReference type="ChEBI" id="CHEBI:173112"/>
        <dbReference type="EC" id="2.7.7.7"/>
    </reaction>
</comment>
<feature type="region of interest" description="Disordered" evidence="15">
    <location>
        <begin position="181"/>
        <end position="212"/>
    </location>
</feature>
<dbReference type="EC" id="2.7.7.7" evidence="14"/>
<dbReference type="CDD" id="cd05532">
    <property type="entry name" value="POLBc_alpha"/>
    <property type="match status" value="1"/>
</dbReference>
<evidence type="ECO:0000256" key="15">
    <source>
        <dbReference type="SAM" id="MobiDB-lite"/>
    </source>
</evidence>
<dbReference type="Pfam" id="PF03104">
    <property type="entry name" value="DNA_pol_B_exo1"/>
    <property type="match status" value="1"/>
</dbReference>
<dbReference type="Gene3D" id="1.10.287.690">
    <property type="entry name" value="Helix hairpin bin"/>
    <property type="match status" value="1"/>
</dbReference>
<dbReference type="PANTHER" id="PTHR45861">
    <property type="entry name" value="DNA POLYMERASE ALPHA CATALYTIC SUBUNIT"/>
    <property type="match status" value="1"/>
</dbReference>
<name>A0AAW0ELC8_9TRYP</name>
<dbReference type="GO" id="GO:0003688">
    <property type="term" value="F:DNA replication origin binding"/>
    <property type="evidence" value="ECO:0007669"/>
    <property type="project" value="TreeGrafter"/>
</dbReference>
<feature type="compositionally biased region" description="Basic and acidic residues" evidence="15">
    <location>
        <begin position="27"/>
        <end position="36"/>
    </location>
</feature>
<dbReference type="PANTHER" id="PTHR45861:SF1">
    <property type="entry name" value="DNA POLYMERASE ALPHA CATALYTIC SUBUNIT"/>
    <property type="match status" value="1"/>
</dbReference>
<dbReference type="InterPro" id="IPR006172">
    <property type="entry name" value="DNA-dir_DNA_pol_B"/>
</dbReference>
<feature type="region of interest" description="Disordered" evidence="15">
    <location>
        <begin position="113"/>
        <end position="133"/>
    </location>
</feature>
<organism evidence="18 19">
    <name type="scientific">Novymonas esmeraldas</name>
    <dbReference type="NCBI Taxonomy" id="1808958"/>
    <lineage>
        <taxon>Eukaryota</taxon>
        <taxon>Discoba</taxon>
        <taxon>Euglenozoa</taxon>
        <taxon>Kinetoplastea</taxon>
        <taxon>Metakinetoplastina</taxon>
        <taxon>Trypanosomatida</taxon>
        <taxon>Trypanosomatidae</taxon>
        <taxon>Novymonas</taxon>
    </lineage>
</organism>
<dbReference type="NCBIfam" id="TIGR00592">
    <property type="entry name" value="pol2"/>
    <property type="match status" value="1"/>
</dbReference>
<evidence type="ECO:0000256" key="14">
    <source>
        <dbReference type="RuleBase" id="RU000442"/>
    </source>
</evidence>
<feature type="region of interest" description="Disordered" evidence="15">
    <location>
        <begin position="1"/>
        <end position="85"/>
    </location>
</feature>
<comment type="caution">
    <text evidence="18">The sequence shown here is derived from an EMBL/GenBank/DDBJ whole genome shotgun (WGS) entry which is preliminary data.</text>
</comment>
<dbReference type="SMART" id="SM00486">
    <property type="entry name" value="POLBc"/>
    <property type="match status" value="1"/>
</dbReference>
<dbReference type="SUPFAM" id="SSF53098">
    <property type="entry name" value="Ribonuclease H-like"/>
    <property type="match status" value="1"/>
</dbReference>
<dbReference type="InterPro" id="IPR017964">
    <property type="entry name" value="DNA-dir_DNA_pol_B_CS"/>
</dbReference>
<feature type="domain" description="DNA-directed DNA polymerase family B multifunctional" evidence="16">
    <location>
        <begin position="688"/>
        <end position="1132"/>
    </location>
</feature>
<reference evidence="18 19" key="1">
    <citation type="journal article" date="2021" name="MBio">
        <title>A New Model Trypanosomatid, Novymonas esmeraldas: Genomic Perception of Its 'Candidatus Pandoraea novymonadis' Endosymbiont.</title>
        <authorList>
            <person name="Zakharova A."/>
            <person name="Saura A."/>
            <person name="Butenko A."/>
            <person name="Podesvova L."/>
            <person name="Warmusova S."/>
            <person name="Kostygov A.Y."/>
            <person name="Nenarokova A."/>
            <person name="Lukes J."/>
            <person name="Opperdoes F.R."/>
            <person name="Yurchenko V."/>
        </authorList>
    </citation>
    <scope>NUCLEOTIDE SEQUENCE [LARGE SCALE GENOMIC DNA]</scope>
    <source>
        <strain evidence="18 19">E262AT.01</strain>
    </source>
</reference>
<dbReference type="Gene3D" id="3.30.70.2820">
    <property type="match status" value="1"/>
</dbReference>
<feature type="compositionally biased region" description="Acidic residues" evidence="15">
    <location>
        <begin position="37"/>
        <end position="47"/>
    </location>
</feature>